<gene>
    <name evidence="2" type="primary">pseG</name>
    <name evidence="2" type="ORF">SMD31_14070</name>
</gene>
<evidence type="ECO:0000313" key="2">
    <source>
        <dbReference type="EMBL" id="MDY0873065.1"/>
    </source>
</evidence>
<dbReference type="CDD" id="cd04301">
    <property type="entry name" value="NAT_SF"/>
    <property type="match status" value="1"/>
</dbReference>
<dbReference type="InterPro" id="IPR029044">
    <property type="entry name" value="Nucleotide-diphossugar_trans"/>
</dbReference>
<dbReference type="Gene3D" id="3.90.550.10">
    <property type="entry name" value="Spore Coat Polysaccharide Biosynthesis Protein SpsA, Chain A"/>
    <property type="match status" value="1"/>
</dbReference>
<dbReference type="Pfam" id="PF13302">
    <property type="entry name" value="Acetyltransf_3"/>
    <property type="match status" value="1"/>
</dbReference>
<dbReference type="NCBIfam" id="TIGR03590">
    <property type="entry name" value="PseG"/>
    <property type="match status" value="1"/>
</dbReference>
<dbReference type="InterPro" id="IPR016181">
    <property type="entry name" value="Acyl_CoA_acyltransferase"/>
</dbReference>
<protein>
    <submittedName>
        <fullName evidence="2">UDP-2,4-diacetamido-2,4, 6-trideoxy-beta-L-altropyranose hydrolase</fullName>
        <ecNumber evidence="2">3.6.1.57</ecNumber>
    </submittedName>
</protein>
<dbReference type="Proteomes" id="UP001271769">
    <property type="component" value="Unassembled WGS sequence"/>
</dbReference>
<dbReference type="Gene3D" id="3.40.50.2000">
    <property type="entry name" value="Glycogen Phosphorylase B"/>
    <property type="match status" value="1"/>
</dbReference>
<evidence type="ECO:0000259" key="1">
    <source>
        <dbReference type="PROSITE" id="PS51186"/>
    </source>
</evidence>
<dbReference type="EMBL" id="JAXCLX010000002">
    <property type="protein sequence ID" value="MDY0873065.1"/>
    <property type="molecule type" value="Genomic_DNA"/>
</dbReference>
<dbReference type="RefSeq" id="WP_320501532.1">
    <property type="nucleotide sequence ID" value="NZ_JAXCLX010000002.1"/>
</dbReference>
<dbReference type="EC" id="3.6.1.57" evidence="2"/>
<dbReference type="SUPFAM" id="SSF53756">
    <property type="entry name" value="UDP-Glycosyltransferase/glycogen phosphorylase"/>
    <property type="match status" value="1"/>
</dbReference>
<dbReference type="SUPFAM" id="SSF55729">
    <property type="entry name" value="Acyl-CoA N-acyltransferases (Nat)"/>
    <property type="match status" value="1"/>
</dbReference>
<proteinExistence type="predicted"/>
<dbReference type="CDD" id="cd02518">
    <property type="entry name" value="GT2_SpsF"/>
    <property type="match status" value="1"/>
</dbReference>
<dbReference type="Pfam" id="PF02348">
    <property type="entry name" value="CTP_transf_3"/>
    <property type="match status" value="1"/>
</dbReference>
<dbReference type="InterPro" id="IPR000182">
    <property type="entry name" value="GNAT_dom"/>
</dbReference>
<dbReference type="Gene3D" id="3.40.50.11190">
    <property type="match status" value="1"/>
</dbReference>
<dbReference type="PANTHER" id="PTHR42866">
    <property type="entry name" value="3-DEOXY-MANNO-OCTULOSONATE CYTIDYLYLTRANSFERASE"/>
    <property type="match status" value="1"/>
</dbReference>
<dbReference type="InterPro" id="IPR003329">
    <property type="entry name" value="Cytidylyl_trans"/>
</dbReference>
<name>A0ABU5E1I6_9PROT</name>
<accession>A0ABU5E1I6</accession>
<dbReference type="SUPFAM" id="SSF53448">
    <property type="entry name" value="Nucleotide-diphospho-sugar transferases"/>
    <property type="match status" value="1"/>
</dbReference>
<feature type="domain" description="N-acetyltransferase" evidence="1">
    <location>
        <begin position="602"/>
        <end position="751"/>
    </location>
</feature>
<dbReference type="PANTHER" id="PTHR42866:SF1">
    <property type="entry name" value="SPORE COAT POLYSACCHARIDE BIOSYNTHESIS PROTEIN SPSF"/>
    <property type="match status" value="1"/>
</dbReference>
<dbReference type="Gene3D" id="3.40.630.30">
    <property type="match status" value="1"/>
</dbReference>
<keyword evidence="2" id="KW-0378">Hydrolase</keyword>
<comment type="caution">
    <text evidence="2">The sequence shown here is derived from an EMBL/GenBank/DDBJ whole genome shotgun (WGS) entry which is preliminary data.</text>
</comment>
<reference evidence="2 3" key="1">
    <citation type="journal article" date="2013" name="Antonie Van Leeuwenhoek">
        <title>Dongia rigui sp. nov., isolated from freshwater of a large wetland in Korea.</title>
        <authorList>
            <person name="Baik K.S."/>
            <person name="Hwang Y.M."/>
            <person name="Choi J.S."/>
            <person name="Kwon J."/>
            <person name="Seong C.N."/>
        </authorList>
    </citation>
    <scope>NUCLEOTIDE SEQUENCE [LARGE SCALE GENOMIC DNA]</scope>
    <source>
        <strain evidence="2 3">04SU4-P</strain>
    </source>
</reference>
<keyword evidence="3" id="KW-1185">Reference proteome</keyword>
<dbReference type="InterPro" id="IPR020023">
    <property type="entry name" value="PseG"/>
</dbReference>
<sequence>MPRKPVTAIIVQARLGSSRLPGKILQKIGGRTVLEHDIARLKSVRGADLVVIATTDKDSDTVVADAATAAGALVFRGDETDVLARYLGAARMVDADVVMRVTSDCPLIDSAICDAVLALRAATGADYAANNMPRLFPHGLDCEAFTRAALERAANEATDAYDREHVTPWLRRMPGLTRANLTGPGWPANQQRWTLDFPEDLTFFADLFAEMPLDPVPDWQAVLSYLGQHPQLVQANARHRAGSPMASDADAPVAVFRFEANARIGSGHAMRCNTLQARLEALGWRCYWAIDSASAQFLAASVPPGALIELHSVGPAETAGEIAAAAGSCDLLVIDHYGIDVAFAAAMRPYANRIVYIDDLADRQIDADVVINSTPNFTPRQYAPLTRGMARCLLGPDFALLRQQFLATRAKRPQPSTGAISKVLIAFGGVDPLDGSSLALEAVMARPSLTATVVLGSGAPYLGHVTHLAAAHPGRVRVLTDLADMAGCLAAADLVIGAPGTSTWERCSLGLPSILIGIADNQRANAAIVKERGAGLIAGFLTDTARPIVAEELGRQIDRLMAEPALLSGLGEAAATLCDGRGVQRVIAALVQRQELKNGLSLELRLAEATDEQSLLDWQSAPETRRYALTPKIPTPAEHHDWLQKKLASDRDWFLIGEVAGAPVGFVRLDWMGEDKGRPQYLISIATAPGHYGKGIGSALLKAARNLAPGGHFYAKVLAENVASMALFTSADYVLAADGYFHSDPARRKEA</sequence>
<dbReference type="GO" id="GO:0016787">
    <property type="term" value="F:hydrolase activity"/>
    <property type="evidence" value="ECO:0007669"/>
    <property type="project" value="UniProtKB-KW"/>
</dbReference>
<evidence type="ECO:0000313" key="3">
    <source>
        <dbReference type="Proteomes" id="UP001271769"/>
    </source>
</evidence>
<organism evidence="2 3">
    <name type="scientific">Dongia rigui</name>
    <dbReference type="NCBI Taxonomy" id="940149"/>
    <lineage>
        <taxon>Bacteria</taxon>
        <taxon>Pseudomonadati</taxon>
        <taxon>Pseudomonadota</taxon>
        <taxon>Alphaproteobacteria</taxon>
        <taxon>Rhodospirillales</taxon>
        <taxon>Dongiaceae</taxon>
        <taxon>Dongia</taxon>
    </lineage>
</organism>
<dbReference type="PROSITE" id="PS51186">
    <property type="entry name" value="GNAT"/>
    <property type="match status" value="1"/>
</dbReference>